<proteinExistence type="inferred from homology"/>
<dbReference type="PANTHER" id="PTHR35174:SF4">
    <property type="entry name" value="BLL7163 PROTEIN"/>
    <property type="match status" value="1"/>
</dbReference>
<organism evidence="3 4">
    <name type="scientific">Brachybacterium rhamnosum</name>
    <dbReference type="NCBI Taxonomy" id="173361"/>
    <lineage>
        <taxon>Bacteria</taxon>
        <taxon>Bacillati</taxon>
        <taxon>Actinomycetota</taxon>
        <taxon>Actinomycetes</taxon>
        <taxon>Micrococcales</taxon>
        <taxon>Dermabacteraceae</taxon>
        <taxon>Brachybacterium</taxon>
    </lineage>
</organism>
<gene>
    <name evidence="3" type="ORF">ACFSDA_07185</name>
</gene>
<evidence type="ECO:0000313" key="3">
    <source>
        <dbReference type="EMBL" id="MFD1834860.1"/>
    </source>
</evidence>
<protein>
    <submittedName>
        <fullName evidence="3">YciI family protein</fullName>
    </submittedName>
</protein>
<keyword evidence="4" id="KW-1185">Reference proteome</keyword>
<dbReference type="Proteomes" id="UP001597280">
    <property type="component" value="Unassembled WGS sequence"/>
</dbReference>
<dbReference type="InterPro" id="IPR005545">
    <property type="entry name" value="YCII"/>
</dbReference>
<reference evidence="4" key="1">
    <citation type="journal article" date="2019" name="Int. J. Syst. Evol. Microbiol.">
        <title>The Global Catalogue of Microorganisms (GCM) 10K type strain sequencing project: providing services to taxonomists for standard genome sequencing and annotation.</title>
        <authorList>
            <consortium name="The Broad Institute Genomics Platform"/>
            <consortium name="The Broad Institute Genome Sequencing Center for Infectious Disease"/>
            <person name="Wu L."/>
            <person name="Ma J."/>
        </authorList>
    </citation>
    <scope>NUCLEOTIDE SEQUENCE [LARGE SCALE GENOMIC DNA]</scope>
    <source>
        <strain evidence="4">JCM 11650</strain>
    </source>
</reference>
<dbReference type="Pfam" id="PF03795">
    <property type="entry name" value="YCII"/>
    <property type="match status" value="1"/>
</dbReference>
<dbReference type="PANTHER" id="PTHR35174">
    <property type="entry name" value="BLL7171 PROTEIN-RELATED"/>
    <property type="match status" value="1"/>
</dbReference>
<comment type="similarity">
    <text evidence="1">Belongs to the YciI family.</text>
</comment>
<evidence type="ECO:0000256" key="1">
    <source>
        <dbReference type="ARBA" id="ARBA00007689"/>
    </source>
</evidence>
<name>A0ABW4PXG3_9MICO</name>
<dbReference type="RefSeq" id="WP_137769669.1">
    <property type="nucleotide sequence ID" value="NZ_BAAAIS010000002.1"/>
</dbReference>
<evidence type="ECO:0000259" key="2">
    <source>
        <dbReference type="Pfam" id="PF03795"/>
    </source>
</evidence>
<accession>A0ABW4PXG3</accession>
<evidence type="ECO:0000313" key="4">
    <source>
        <dbReference type="Proteomes" id="UP001597280"/>
    </source>
</evidence>
<dbReference type="Gene3D" id="3.30.70.1060">
    <property type="entry name" value="Dimeric alpha+beta barrel"/>
    <property type="match status" value="1"/>
</dbReference>
<dbReference type="EMBL" id="JBHUFL010000002">
    <property type="protein sequence ID" value="MFD1834860.1"/>
    <property type="molecule type" value="Genomic_DNA"/>
</dbReference>
<dbReference type="SUPFAM" id="SSF54909">
    <property type="entry name" value="Dimeric alpha+beta barrel"/>
    <property type="match status" value="1"/>
</dbReference>
<sequence>MKYMLIMRATDAALAASQEVDFEEVVNAMGAFNEALHDAGVLTAGEGLTDAAAPENFVLDFDQDPPAVSTAPYGPTEALFNGFWILTVASRDEALQWASRCPLGKGMKLEVRRIHGDEEIASLVSEDNEYVAKEKVWRAEQAQRDEAR</sequence>
<comment type="caution">
    <text evidence="3">The sequence shown here is derived from an EMBL/GenBank/DDBJ whole genome shotgun (WGS) entry which is preliminary data.</text>
</comment>
<feature type="domain" description="YCII-related" evidence="2">
    <location>
        <begin position="1"/>
        <end position="111"/>
    </location>
</feature>
<dbReference type="InterPro" id="IPR011008">
    <property type="entry name" value="Dimeric_a/b-barrel"/>
</dbReference>